<dbReference type="PANTHER" id="PTHR46401">
    <property type="entry name" value="GLYCOSYLTRANSFERASE WBBK-RELATED"/>
    <property type="match status" value="1"/>
</dbReference>
<dbReference type="PANTHER" id="PTHR46401:SF2">
    <property type="entry name" value="GLYCOSYLTRANSFERASE WBBK-RELATED"/>
    <property type="match status" value="1"/>
</dbReference>
<dbReference type="Gene3D" id="3.40.50.2000">
    <property type="entry name" value="Glycogen Phosphorylase B"/>
    <property type="match status" value="1"/>
</dbReference>
<dbReference type="AlphaFoldDB" id="X1KJ80"/>
<evidence type="ECO:0000259" key="2">
    <source>
        <dbReference type="Pfam" id="PF00534"/>
    </source>
</evidence>
<dbReference type="SUPFAM" id="SSF53756">
    <property type="entry name" value="UDP-Glycosyltransferase/glycogen phosphorylase"/>
    <property type="match status" value="1"/>
</dbReference>
<dbReference type="InterPro" id="IPR001296">
    <property type="entry name" value="Glyco_trans_1"/>
</dbReference>
<feature type="non-terminal residue" evidence="3">
    <location>
        <position position="134"/>
    </location>
</feature>
<sequence>MFNSEIILLNKVSSANKRSNKEILKQCSIKKPYFLYIGVKRPHKNLEGLIESFVEFKQKYDKWNTKLVIAGEKYSNYKDYLIKAKQLNINNEIFFLGFVPNENLKALYSEAEIFLLVSFYEGFGMPILEAMECG</sequence>
<gene>
    <name evidence="3" type="ORF">S06H3_05760</name>
</gene>
<feature type="domain" description="Glycosyl transferase family 1" evidence="2">
    <location>
        <begin position="30"/>
        <end position="134"/>
    </location>
</feature>
<dbReference type="GO" id="GO:0016757">
    <property type="term" value="F:glycosyltransferase activity"/>
    <property type="evidence" value="ECO:0007669"/>
    <property type="project" value="InterPro"/>
</dbReference>
<reference evidence="3" key="1">
    <citation type="journal article" date="2014" name="Front. Microbiol.">
        <title>High frequency of phylogenetically diverse reductive dehalogenase-homologous genes in deep subseafloor sedimentary metagenomes.</title>
        <authorList>
            <person name="Kawai M."/>
            <person name="Futagami T."/>
            <person name="Toyoda A."/>
            <person name="Takaki Y."/>
            <person name="Nishi S."/>
            <person name="Hori S."/>
            <person name="Arai W."/>
            <person name="Tsubouchi T."/>
            <person name="Morono Y."/>
            <person name="Uchiyama I."/>
            <person name="Ito T."/>
            <person name="Fujiyama A."/>
            <person name="Inagaki F."/>
            <person name="Takami H."/>
        </authorList>
    </citation>
    <scope>NUCLEOTIDE SEQUENCE</scope>
    <source>
        <strain evidence="3">Expedition CK06-06</strain>
    </source>
</reference>
<organism evidence="3">
    <name type="scientific">marine sediment metagenome</name>
    <dbReference type="NCBI Taxonomy" id="412755"/>
    <lineage>
        <taxon>unclassified sequences</taxon>
        <taxon>metagenomes</taxon>
        <taxon>ecological metagenomes</taxon>
    </lineage>
</organism>
<dbReference type="Pfam" id="PF00534">
    <property type="entry name" value="Glycos_transf_1"/>
    <property type="match status" value="1"/>
</dbReference>
<dbReference type="EMBL" id="BARV01002168">
    <property type="protein sequence ID" value="GAH90204.1"/>
    <property type="molecule type" value="Genomic_DNA"/>
</dbReference>
<evidence type="ECO:0000256" key="1">
    <source>
        <dbReference type="ARBA" id="ARBA00022679"/>
    </source>
</evidence>
<protein>
    <recommendedName>
        <fullName evidence="2">Glycosyl transferase family 1 domain-containing protein</fullName>
    </recommendedName>
</protein>
<proteinExistence type="predicted"/>
<name>X1KJ80_9ZZZZ</name>
<comment type="caution">
    <text evidence="3">The sequence shown here is derived from an EMBL/GenBank/DDBJ whole genome shotgun (WGS) entry which is preliminary data.</text>
</comment>
<keyword evidence="1" id="KW-0808">Transferase</keyword>
<dbReference type="GO" id="GO:0009103">
    <property type="term" value="P:lipopolysaccharide biosynthetic process"/>
    <property type="evidence" value="ECO:0007669"/>
    <property type="project" value="TreeGrafter"/>
</dbReference>
<accession>X1KJ80</accession>
<evidence type="ECO:0000313" key="3">
    <source>
        <dbReference type="EMBL" id="GAH90204.1"/>
    </source>
</evidence>